<dbReference type="EC" id="3.2.1.46" evidence="2"/>
<evidence type="ECO:0000256" key="5">
    <source>
        <dbReference type="ARBA" id="ARBA00023295"/>
    </source>
</evidence>
<evidence type="ECO:0000256" key="15">
    <source>
        <dbReference type="ARBA" id="ARBA00081896"/>
    </source>
</evidence>
<evidence type="ECO:0000256" key="14">
    <source>
        <dbReference type="ARBA" id="ARBA00079026"/>
    </source>
</evidence>
<dbReference type="AlphaFoldDB" id="A0A7I8V8E2"/>
<proteinExistence type="inferred from homology"/>
<evidence type="ECO:0000256" key="2">
    <source>
        <dbReference type="ARBA" id="ARBA00012657"/>
    </source>
</evidence>
<dbReference type="GO" id="GO:0008422">
    <property type="term" value="F:beta-glucosidase activity"/>
    <property type="evidence" value="ECO:0007669"/>
    <property type="project" value="UniProtKB-EC"/>
</dbReference>
<dbReference type="Gene3D" id="3.20.20.80">
    <property type="entry name" value="Glycosidases"/>
    <property type="match status" value="1"/>
</dbReference>
<comment type="catalytic activity">
    <reaction evidence="6">
        <text>a beta-D-galactosyl-(1&lt;-&gt;1')-N-acylsphing-4-enine + H2O = an N-acylsphing-4-enine + D-galactose</text>
        <dbReference type="Rhea" id="RHEA:14297"/>
        <dbReference type="ChEBI" id="CHEBI:4139"/>
        <dbReference type="ChEBI" id="CHEBI:15377"/>
        <dbReference type="ChEBI" id="CHEBI:18390"/>
        <dbReference type="ChEBI" id="CHEBI:52639"/>
        <dbReference type="EC" id="3.2.1.46"/>
    </reaction>
    <physiologicalReaction direction="left-to-right" evidence="6">
        <dbReference type="Rhea" id="RHEA:14298"/>
    </physiologicalReaction>
</comment>
<sequence>MSEESSYIFGHFGDDFKWGAATASYQIEGAWNIDGKGQSIWDTFAHTKGKISDGSNGDVAADSYNKYEEDIQLLKDIGVSHYRFSFSWPRILPNGTEEGGLNKKGIEFYRKFLKSVVDNGLVPVATLYHWDLPQVLQDKGGWISQDIVNHFVNYARICFREFGDIVKFWITFNEPTVFTFLGYGVGTHAPGIKDPLNSPFKGGHNVIKAHALTYKLYNDEFRKDNQGIVGITLNSDWYEPKDSNSDKDKRAADLGMQCKLGWFANPIFGDGDYPQAMKVRARSVSAMLGFPGSFLPQFTPKEIELNKGSADFFGLNYYTSRYVSTCQDFSEPVTEAKVIGIEQHSDPSWKQGESEWLKSVPWGLRKLVKWIHSNYNAPDIYITENGFSDKPGIIEDTDRCDYLKEHLQELLKAKTEDGVNLKGYFVWSLIDNFEWNVGYLERFGIYHVDFEDPARKRTAKKSATVFSEIVKNNGFTRN</sequence>
<comment type="caution">
    <text evidence="19">The sequence shown here is derived from an EMBL/GenBank/DDBJ whole genome shotgun (WGS) entry which is preliminary data.</text>
</comment>
<evidence type="ECO:0000256" key="16">
    <source>
        <dbReference type="ARBA" id="ARBA00083229"/>
    </source>
</evidence>
<keyword evidence="4 18" id="KW-0378">Hydrolase</keyword>
<reference evidence="19 20" key="1">
    <citation type="submission" date="2020-08" db="EMBL/GenBank/DDBJ databases">
        <authorList>
            <person name="Hejnol A."/>
        </authorList>
    </citation>
    <scope>NUCLEOTIDE SEQUENCE [LARGE SCALE GENOMIC DNA]</scope>
</reference>
<evidence type="ECO:0000256" key="1">
    <source>
        <dbReference type="ARBA" id="ARBA00000448"/>
    </source>
</evidence>
<evidence type="ECO:0000256" key="18">
    <source>
        <dbReference type="RuleBase" id="RU004468"/>
    </source>
</evidence>
<evidence type="ECO:0000256" key="17">
    <source>
        <dbReference type="PROSITE-ProRule" id="PRU10055"/>
    </source>
</evidence>
<comment type="catalytic activity">
    <reaction evidence="11">
        <text>beta-D-glucosyl-(1&lt;-&gt;1)-sphing-4-enine + H2O = sphing-4-enine + D-glucose</text>
        <dbReference type="Rhea" id="RHEA:59288"/>
        <dbReference type="ChEBI" id="CHEBI:4167"/>
        <dbReference type="ChEBI" id="CHEBI:15377"/>
        <dbReference type="ChEBI" id="CHEBI:57756"/>
        <dbReference type="ChEBI" id="CHEBI:83992"/>
    </reaction>
    <physiologicalReaction direction="left-to-right" evidence="11">
        <dbReference type="Rhea" id="RHEA:59289"/>
    </physiologicalReaction>
</comment>
<evidence type="ECO:0000256" key="13">
    <source>
        <dbReference type="ARBA" id="ARBA00068094"/>
    </source>
</evidence>
<evidence type="ECO:0000256" key="7">
    <source>
        <dbReference type="ARBA" id="ARBA00048813"/>
    </source>
</evidence>
<evidence type="ECO:0000256" key="12">
    <source>
        <dbReference type="ARBA" id="ARBA00060858"/>
    </source>
</evidence>
<keyword evidence="20" id="KW-1185">Reference proteome</keyword>
<comment type="catalytic activity">
    <reaction evidence="10">
        <text>beta-D-glucosyl-(1&lt;-&gt;1)-N-octadecanoylsphing-4-enine + H2O = N-octadecanoylsphing-4-enine + D-glucose</text>
        <dbReference type="Rhea" id="RHEA:59284"/>
        <dbReference type="ChEBI" id="CHEBI:4167"/>
        <dbReference type="ChEBI" id="CHEBI:15377"/>
        <dbReference type="ChEBI" id="CHEBI:72961"/>
        <dbReference type="ChEBI" id="CHEBI:84719"/>
    </reaction>
    <physiologicalReaction direction="left-to-right" evidence="10">
        <dbReference type="Rhea" id="RHEA:59285"/>
    </physiologicalReaction>
</comment>
<dbReference type="PROSITE" id="PS00653">
    <property type="entry name" value="GLYCOSYL_HYDROL_F1_2"/>
    <property type="match status" value="1"/>
</dbReference>
<dbReference type="GO" id="GO:0004336">
    <property type="term" value="F:galactosylceramidase activity"/>
    <property type="evidence" value="ECO:0007669"/>
    <property type="project" value="UniProtKB-EC"/>
</dbReference>
<evidence type="ECO:0000256" key="11">
    <source>
        <dbReference type="ARBA" id="ARBA00052085"/>
    </source>
</evidence>
<comment type="catalytic activity">
    <reaction evidence="8">
        <text>beta-D-galactosyl-(1&lt;-&gt;1')-N-octadecanoylsphing-4-enine + H2O = N-octadecanoylsphing-4-enine + D-galactose</text>
        <dbReference type="Rhea" id="RHEA:59292"/>
        <dbReference type="ChEBI" id="CHEBI:4139"/>
        <dbReference type="ChEBI" id="CHEBI:15377"/>
        <dbReference type="ChEBI" id="CHEBI:72961"/>
        <dbReference type="ChEBI" id="CHEBI:84720"/>
    </reaction>
    <physiologicalReaction direction="left-to-right" evidence="8">
        <dbReference type="Rhea" id="RHEA:59293"/>
    </physiologicalReaction>
</comment>
<evidence type="ECO:0000313" key="20">
    <source>
        <dbReference type="Proteomes" id="UP000549394"/>
    </source>
</evidence>
<comment type="similarity">
    <text evidence="12">Belongs to the glycosyl hydrolase 1 family. Klotho subfamily.</text>
</comment>
<comment type="catalytic activity">
    <reaction evidence="7">
        <text>beta-D-galactosyl-(1&lt;-&gt;1)-sphing-4-enine + H2O = sphing-4-enine + D-galactose</text>
        <dbReference type="Rhea" id="RHEA:43908"/>
        <dbReference type="ChEBI" id="CHEBI:4139"/>
        <dbReference type="ChEBI" id="CHEBI:15377"/>
        <dbReference type="ChEBI" id="CHEBI:57756"/>
        <dbReference type="ChEBI" id="CHEBI:57934"/>
    </reaction>
    <physiologicalReaction direction="left-to-right" evidence="7">
        <dbReference type="Rhea" id="RHEA:43909"/>
    </physiologicalReaction>
</comment>
<dbReference type="InterPro" id="IPR018120">
    <property type="entry name" value="Glyco_hydro_1_AS"/>
</dbReference>
<comment type="catalytic activity">
    <reaction evidence="9">
        <text>a beta-D-xylosyl-(1&lt;-&gt;1')-N-acylsphing-4-enine + cholesterol = cholesteryl 3-beta-D-xyloside + an N-acylsphing-4-enine</text>
        <dbReference type="Rhea" id="RHEA:70239"/>
        <dbReference type="ChEBI" id="CHEBI:16113"/>
        <dbReference type="ChEBI" id="CHEBI:52639"/>
        <dbReference type="ChEBI" id="CHEBI:189067"/>
        <dbReference type="ChEBI" id="CHEBI:189068"/>
    </reaction>
    <physiologicalReaction direction="left-to-right" evidence="9">
        <dbReference type="Rhea" id="RHEA:70240"/>
    </physiologicalReaction>
    <physiologicalReaction direction="right-to-left" evidence="9">
        <dbReference type="Rhea" id="RHEA:70241"/>
    </physiologicalReaction>
</comment>
<keyword evidence="5 18" id="KW-0326">Glycosidase</keyword>
<gene>
    <name evidence="19" type="ORF">DGYR_LOCUS756</name>
</gene>
<dbReference type="SUPFAM" id="SSF51445">
    <property type="entry name" value="(Trans)glycosidases"/>
    <property type="match status" value="1"/>
</dbReference>
<dbReference type="InterPro" id="IPR033132">
    <property type="entry name" value="GH_1_N_CS"/>
</dbReference>
<dbReference type="PANTHER" id="PTHR10353">
    <property type="entry name" value="GLYCOSYL HYDROLASE"/>
    <property type="match status" value="1"/>
</dbReference>
<evidence type="ECO:0000256" key="3">
    <source>
        <dbReference type="ARBA" id="ARBA00012744"/>
    </source>
</evidence>
<dbReference type="EMBL" id="CAJFCJ010000001">
    <property type="protein sequence ID" value="CAD5111464.1"/>
    <property type="molecule type" value="Genomic_DNA"/>
</dbReference>
<organism evidence="19 20">
    <name type="scientific">Dimorphilus gyrociliatus</name>
    <dbReference type="NCBI Taxonomy" id="2664684"/>
    <lineage>
        <taxon>Eukaryota</taxon>
        <taxon>Metazoa</taxon>
        <taxon>Spiralia</taxon>
        <taxon>Lophotrochozoa</taxon>
        <taxon>Annelida</taxon>
        <taxon>Polychaeta</taxon>
        <taxon>Polychaeta incertae sedis</taxon>
        <taxon>Dinophilidae</taxon>
        <taxon>Dimorphilus</taxon>
    </lineage>
</organism>
<evidence type="ECO:0000256" key="8">
    <source>
        <dbReference type="ARBA" id="ARBA00050809"/>
    </source>
</evidence>
<dbReference type="FunFam" id="3.20.20.80:FF:000011">
    <property type="entry name" value="Cytosolic beta-glucosidase"/>
    <property type="match status" value="1"/>
</dbReference>
<evidence type="ECO:0000256" key="9">
    <source>
        <dbReference type="ARBA" id="ARBA00051414"/>
    </source>
</evidence>
<dbReference type="PROSITE" id="PS00572">
    <property type="entry name" value="GLYCOSYL_HYDROL_F1_1"/>
    <property type="match status" value="1"/>
</dbReference>
<dbReference type="InterPro" id="IPR017853">
    <property type="entry name" value="GH"/>
</dbReference>
<dbReference type="InterPro" id="IPR001360">
    <property type="entry name" value="Glyco_hydro_1"/>
</dbReference>
<evidence type="ECO:0000313" key="19">
    <source>
        <dbReference type="EMBL" id="CAD5111464.1"/>
    </source>
</evidence>
<dbReference type="Pfam" id="PF00232">
    <property type="entry name" value="Glyco_hydro_1"/>
    <property type="match status" value="1"/>
</dbReference>
<feature type="active site" description="Nucleophile" evidence="17">
    <location>
        <position position="384"/>
    </location>
</feature>
<dbReference type="GO" id="GO:0016052">
    <property type="term" value="P:carbohydrate catabolic process"/>
    <property type="evidence" value="ECO:0007669"/>
    <property type="project" value="UniProtKB-ARBA"/>
</dbReference>
<evidence type="ECO:0000256" key="10">
    <source>
        <dbReference type="ARBA" id="ARBA00051666"/>
    </source>
</evidence>
<dbReference type="PANTHER" id="PTHR10353:SF36">
    <property type="entry name" value="LP05116P"/>
    <property type="match status" value="1"/>
</dbReference>
<evidence type="ECO:0000256" key="4">
    <source>
        <dbReference type="ARBA" id="ARBA00022801"/>
    </source>
</evidence>
<dbReference type="OrthoDB" id="65569at2759"/>
<protein>
    <recommendedName>
        <fullName evidence="13">Cytosolic beta-glucosidase</fullName>
        <ecNumber evidence="3">3.2.1.21</ecNumber>
        <ecNumber evidence="2">3.2.1.46</ecNumber>
    </recommendedName>
    <alternativeName>
        <fullName evidence="14">Cytosolic galactosylceramidase</fullName>
    </alternativeName>
    <alternativeName>
        <fullName evidence="16">Cytosolic glucosylceramidase</fullName>
    </alternativeName>
    <alternativeName>
        <fullName evidence="15">Cytosolic glycosylceramidase</fullName>
    </alternativeName>
</protein>
<comment type="catalytic activity">
    <reaction evidence="1">
        <text>Hydrolysis of terminal, non-reducing beta-D-glucosyl residues with release of beta-D-glucose.</text>
        <dbReference type="EC" id="3.2.1.21"/>
    </reaction>
</comment>
<dbReference type="EC" id="3.2.1.21" evidence="3"/>
<accession>A0A7I8V8E2</accession>
<dbReference type="PRINTS" id="PR00131">
    <property type="entry name" value="GLHYDRLASE1"/>
</dbReference>
<evidence type="ECO:0000256" key="6">
    <source>
        <dbReference type="ARBA" id="ARBA00033698"/>
    </source>
</evidence>
<dbReference type="Proteomes" id="UP000549394">
    <property type="component" value="Unassembled WGS sequence"/>
</dbReference>
<name>A0A7I8V8E2_9ANNE</name>